<comment type="caution">
    <text evidence="1">The sequence shown here is derived from an EMBL/GenBank/DDBJ whole genome shotgun (WGS) entry which is preliminary data.</text>
</comment>
<evidence type="ECO:0000313" key="2">
    <source>
        <dbReference type="Proteomes" id="UP000789375"/>
    </source>
</evidence>
<name>A0A9N9HC20_FUNMO</name>
<evidence type="ECO:0000313" key="1">
    <source>
        <dbReference type="EMBL" id="CAG8673141.1"/>
    </source>
</evidence>
<dbReference type="Proteomes" id="UP000789375">
    <property type="component" value="Unassembled WGS sequence"/>
</dbReference>
<organism evidence="1 2">
    <name type="scientific">Funneliformis mosseae</name>
    <name type="common">Endomycorrhizal fungus</name>
    <name type="synonym">Glomus mosseae</name>
    <dbReference type="NCBI Taxonomy" id="27381"/>
    <lineage>
        <taxon>Eukaryota</taxon>
        <taxon>Fungi</taxon>
        <taxon>Fungi incertae sedis</taxon>
        <taxon>Mucoromycota</taxon>
        <taxon>Glomeromycotina</taxon>
        <taxon>Glomeromycetes</taxon>
        <taxon>Glomerales</taxon>
        <taxon>Glomeraceae</taxon>
        <taxon>Funneliformis</taxon>
    </lineage>
</organism>
<protein>
    <submittedName>
        <fullName evidence="1">14538_t:CDS:1</fullName>
    </submittedName>
</protein>
<accession>A0A9N9HC20</accession>
<proteinExistence type="predicted"/>
<gene>
    <name evidence="1" type="ORF">FMOSSE_LOCUS12515</name>
</gene>
<dbReference type="EMBL" id="CAJVPP010006034">
    <property type="protein sequence ID" value="CAG8673141.1"/>
    <property type="molecule type" value="Genomic_DNA"/>
</dbReference>
<keyword evidence="2" id="KW-1185">Reference proteome</keyword>
<sequence>MKESWKWMKDLLVIWQQYWQVKKKWKYCKSISNNALMMLNDALERSDVKDLFKTVKRYCSIKLESRLKKLKDDIEGSQNRHILSFKEFG</sequence>
<reference evidence="1" key="1">
    <citation type="submission" date="2021-06" db="EMBL/GenBank/DDBJ databases">
        <authorList>
            <person name="Kallberg Y."/>
            <person name="Tangrot J."/>
            <person name="Rosling A."/>
        </authorList>
    </citation>
    <scope>NUCLEOTIDE SEQUENCE</scope>
    <source>
        <strain evidence="1">87-6 pot B 2015</strain>
    </source>
</reference>
<dbReference type="AlphaFoldDB" id="A0A9N9HC20"/>